<reference evidence="2 3" key="1">
    <citation type="submission" date="2024-11" db="EMBL/GenBank/DDBJ databases">
        <title>Adaptive evolution of stress response genes in parasites aligns with host niche diversity.</title>
        <authorList>
            <person name="Hahn C."/>
            <person name="Resl P."/>
        </authorList>
    </citation>
    <scope>NUCLEOTIDE SEQUENCE [LARGE SCALE GENOMIC DNA]</scope>
    <source>
        <strain evidence="2">EGGRZ-B1_66</strain>
        <tissue evidence="2">Body</tissue>
    </source>
</reference>
<gene>
    <name evidence="2" type="ORF">Ciccas_007307</name>
</gene>
<evidence type="ECO:0000256" key="1">
    <source>
        <dbReference type="SAM" id="MobiDB-lite"/>
    </source>
</evidence>
<feature type="region of interest" description="Disordered" evidence="1">
    <location>
        <begin position="49"/>
        <end position="76"/>
    </location>
</feature>
<keyword evidence="3" id="KW-1185">Reference proteome</keyword>
<name>A0ABD2Q4L3_9PLAT</name>
<sequence length="76" mass="8137">MCRCASINARLRTEKFAMEYGGFTQPSATTLGGLNNTTWGSGLVAQGATDQGSTLNTRNGSDYLLSNQNHSNNARH</sequence>
<organism evidence="2 3">
    <name type="scientific">Cichlidogyrus casuarinus</name>
    <dbReference type="NCBI Taxonomy" id="1844966"/>
    <lineage>
        <taxon>Eukaryota</taxon>
        <taxon>Metazoa</taxon>
        <taxon>Spiralia</taxon>
        <taxon>Lophotrochozoa</taxon>
        <taxon>Platyhelminthes</taxon>
        <taxon>Monogenea</taxon>
        <taxon>Monopisthocotylea</taxon>
        <taxon>Dactylogyridea</taxon>
        <taxon>Ancyrocephalidae</taxon>
        <taxon>Cichlidogyrus</taxon>
    </lineage>
</organism>
<proteinExistence type="predicted"/>
<evidence type="ECO:0000313" key="2">
    <source>
        <dbReference type="EMBL" id="KAL3314082.1"/>
    </source>
</evidence>
<dbReference type="Proteomes" id="UP001626550">
    <property type="component" value="Unassembled WGS sequence"/>
</dbReference>
<dbReference type="EMBL" id="JBJKFK010001102">
    <property type="protein sequence ID" value="KAL3314082.1"/>
    <property type="molecule type" value="Genomic_DNA"/>
</dbReference>
<accession>A0ABD2Q4L3</accession>
<protein>
    <submittedName>
        <fullName evidence="2">Uncharacterized protein</fullName>
    </submittedName>
</protein>
<dbReference type="AlphaFoldDB" id="A0ABD2Q4L3"/>
<comment type="caution">
    <text evidence="2">The sequence shown here is derived from an EMBL/GenBank/DDBJ whole genome shotgun (WGS) entry which is preliminary data.</text>
</comment>
<evidence type="ECO:0000313" key="3">
    <source>
        <dbReference type="Proteomes" id="UP001626550"/>
    </source>
</evidence>